<evidence type="ECO:0000313" key="1">
    <source>
        <dbReference type="EMBL" id="KAI4352148.1"/>
    </source>
</evidence>
<dbReference type="EMBL" id="CM039428">
    <property type="protein sequence ID" value="KAI4352148.1"/>
    <property type="molecule type" value="Genomic_DNA"/>
</dbReference>
<proteinExistence type="predicted"/>
<sequence length="254" mass="28864">MTLNSAIELGVFDAMAKQGEGAKLSAKDIAAKLCSKNPEAPAMLDRILRLLASHSVVYCSVAKDNQVEMLYSLTPMASQYFVTDAHGVSFGAVMNLIHDNDSLLGKLVYIERNSYGRRDTIQQVHGMHAFEYPSLELRFNEVFNKAVFSFTNIIMMKILETYKGLNMWEEICLKVFLKEMPYLRRWKNCYDAIPEDGRVIVVDFNQADLLMMTQHIVGKEGTKQKFLELATTAGFVDVKFVSHICGTWVMEFFK</sequence>
<keyword evidence="2" id="KW-1185">Reference proteome</keyword>
<organism evidence="1 2">
    <name type="scientific">Bauhinia variegata</name>
    <name type="common">Purple orchid tree</name>
    <name type="synonym">Phanera variegata</name>
    <dbReference type="NCBI Taxonomy" id="167791"/>
    <lineage>
        <taxon>Eukaryota</taxon>
        <taxon>Viridiplantae</taxon>
        <taxon>Streptophyta</taxon>
        <taxon>Embryophyta</taxon>
        <taxon>Tracheophyta</taxon>
        <taxon>Spermatophyta</taxon>
        <taxon>Magnoliopsida</taxon>
        <taxon>eudicotyledons</taxon>
        <taxon>Gunneridae</taxon>
        <taxon>Pentapetalae</taxon>
        <taxon>rosids</taxon>
        <taxon>fabids</taxon>
        <taxon>Fabales</taxon>
        <taxon>Fabaceae</taxon>
        <taxon>Cercidoideae</taxon>
        <taxon>Cercideae</taxon>
        <taxon>Bauhiniinae</taxon>
        <taxon>Bauhinia</taxon>
    </lineage>
</organism>
<dbReference type="Proteomes" id="UP000828941">
    <property type="component" value="Chromosome 3"/>
</dbReference>
<comment type="caution">
    <text evidence="1">The sequence shown here is derived from an EMBL/GenBank/DDBJ whole genome shotgun (WGS) entry which is preliminary data.</text>
</comment>
<name>A0ACB9PUD5_BAUVA</name>
<protein>
    <submittedName>
        <fullName evidence="1">Uncharacterized protein</fullName>
    </submittedName>
</protein>
<evidence type="ECO:0000313" key="2">
    <source>
        <dbReference type="Proteomes" id="UP000828941"/>
    </source>
</evidence>
<accession>A0ACB9PUD5</accession>
<gene>
    <name evidence="1" type="ORF">L6164_006428</name>
</gene>
<reference evidence="1 2" key="1">
    <citation type="journal article" date="2022" name="DNA Res.">
        <title>Chromosomal-level genome assembly of the orchid tree Bauhinia variegata (Leguminosae; Cercidoideae) supports the allotetraploid origin hypothesis of Bauhinia.</title>
        <authorList>
            <person name="Zhong Y."/>
            <person name="Chen Y."/>
            <person name="Zheng D."/>
            <person name="Pang J."/>
            <person name="Liu Y."/>
            <person name="Luo S."/>
            <person name="Meng S."/>
            <person name="Qian L."/>
            <person name="Wei D."/>
            <person name="Dai S."/>
            <person name="Zhou R."/>
        </authorList>
    </citation>
    <scope>NUCLEOTIDE SEQUENCE [LARGE SCALE GENOMIC DNA]</scope>
    <source>
        <strain evidence="1">BV-YZ2020</strain>
    </source>
</reference>